<dbReference type="AlphaFoldDB" id="A8PUM8"/>
<dbReference type="GO" id="GO:0034599">
    <property type="term" value="P:cellular response to oxidative stress"/>
    <property type="evidence" value="ECO:0007669"/>
    <property type="project" value="TreeGrafter"/>
</dbReference>
<evidence type="ECO:0000256" key="1">
    <source>
        <dbReference type="ARBA" id="ARBA00006926"/>
    </source>
</evidence>
<comment type="similarity">
    <text evidence="1 6">Belongs to the glutathione peroxidase family.</text>
</comment>
<evidence type="ECO:0000256" key="2">
    <source>
        <dbReference type="ARBA" id="ARBA00022559"/>
    </source>
</evidence>
<dbReference type="PROSITE" id="PS51355">
    <property type="entry name" value="GLUTATHIONE_PEROXID_3"/>
    <property type="match status" value="1"/>
</dbReference>
<dbReference type="PANTHER" id="PTHR11592">
    <property type="entry name" value="GLUTATHIONE PEROXIDASE"/>
    <property type="match status" value="1"/>
</dbReference>
<keyword evidence="2 6" id="KW-0575">Peroxidase</keyword>
<dbReference type="CDD" id="cd00340">
    <property type="entry name" value="GSH_Peroxidase"/>
    <property type="match status" value="1"/>
</dbReference>
<dbReference type="Pfam" id="PF00255">
    <property type="entry name" value="GSHPx"/>
    <property type="match status" value="1"/>
</dbReference>
<proteinExistence type="inferred from homology"/>
<comment type="catalytic activity">
    <reaction evidence="4">
        <text>a hydroperoxide + [thioredoxin]-dithiol = an alcohol + [thioredoxin]-disulfide + H2O</text>
        <dbReference type="Rhea" id="RHEA:62620"/>
        <dbReference type="Rhea" id="RHEA-COMP:10698"/>
        <dbReference type="Rhea" id="RHEA-COMP:10700"/>
        <dbReference type="ChEBI" id="CHEBI:15377"/>
        <dbReference type="ChEBI" id="CHEBI:29950"/>
        <dbReference type="ChEBI" id="CHEBI:30879"/>
        <dbReference type="ChEBI" id="CHEBI:35924"/>
        <dbReference type="ChEBI" id="CHEBI:50058"/>
        <dbReference type="EC" id="1.11.1.24"/>
    </reaction>
</comment>
<keyword evidence="3 6" id="KW-0560">Oxidoreductase</keyword>
<dbReference type="VEuPathDB" id="FungiDB:MGL_0721"/>
<dbReference type="RefSeq" id="XP_001732128.1">
    <property type="nucleotide sequence ID" value="XM_001732076.1"/>
</dbReference>
<evidence type="ECO:0000313" key="7">
    <source>
        <dbReference type="EMBL" id="EDP44914.1"/>
    </source>
</evidence>
<dbReference type="EMBL" id="AAYY01000002">
    <property type="protein sequence ID" value="EDP44914.1"/>
    <property type="molecule type" value="Genomic_DNA"/>
</dbReference>
<dbReference type="PROSITE" id="PS00460">
    <property type="entry name" value="GLUTATHIONE_PEROXID_1"/>
    <property type="match status" value="1"/>
</dbReference>
<comment type="caution">
    <text evidence="7">The sequence shown here is derived from an EMBL/GenBank/DDBJ whole genome shotgun (WGS) entry which is preliminary data.</text>
</comment>
<dbReference type="OMA" id="PTWNFCK"/>
<evidence type="ECO:0000256" key="5">
    <source>
        <dbReference type="PIRSR" id="PIRSR000303-1"/>
    </source>
</evidence>
<dbReference type="STRING" id="425265.A8PUM8"/>
<dbReference type="PROSITE" id="PS00763">
    <property type="entry name" value="GLUTATHIONE_PEROXID_2"/>
    <property type="match status" value="1"/>
</dbReference>
<dbReference type="InParanoid" id="A8PUM8"/>
<evidence type="ECO:0000313" key="8">
    <source>
        <dbReference type="Proteomes" id="UP000008837"/>
    </source>
</evidence>
<dbReference type="InterPro" id="IPR029759">
    <property type="entry name" value="GPX_AS"/>
</dbReference>
<dbReference type="GeneID" id="5856434"/>
<reference evidence="7 8" key="1">
    <citation type="journal article" date="2007" name="Proc. Natl. Acad. Sci. U.S.A.">
        <title>Dandruff-associated Malassezia genomes reveal convergent and divergent virulence traits shared with plant and human fungal pathogens.</title>
        <authorList>
            <person name="Xu J."/>
            <person name="Saunders C.W."/>
            <person name="Hu P."/>
            <person name="Grant R.A."/>
            <person name="Boekhout T."/>
            <person name="Kuramae E.E."/>
            <person name="Kronstad J.W."/>
            <person name="Deangelis Y.M."/>
            <person name="Reeder N.L."/>
            <person name="Johnstone K.R."/>
            <person name="Leland M."/>
            <person name="Fieno A.M."/>
            <person name="Begley W.M."/>
            <person name="Sun Y."/>
            <person name="Lacey M.P."/>
            <person name="Chaudhary T."/>
            <person name="Keough T."/>
            <person name="Chu L."/>
            <person name="Sears R."/>
            <person name="Yuan B."/>
            <person name="Dawson T.L.Jr."/>
        </authorList>
    </citation>
    <scope>NUCLEOTIDE SEQUENCE [LARGE SCALE GENOMIC DNA]</scope>
    <source>
        <strain evidence="8">ATCC MYA-4612 / CBS 7966</strain>
    </source>
</reference>
<name>A8PUM8_MALGO</name>
<dbReference type="SUPFAM" id="SSF52833">
    <property type="entry name" value="Thioredoxin-like"/>
    <property type="match status" value="1"/>
</dbReference>
<dbReference type="PIRSF" id="PIRSF000303">
    <property type="entry name" value="Glutathion_perox"/>
    <property type="match status" value="1"/>
</dbReference>
<protein>
    <recommendedName>
        <fullName evidence="6">Glutathione peroxidase</fullName>
    </recommendedName>
</protein>
<dbReference type="KEGG" id="mgl:MGL_0721"/>
<dbReference type="FunCoup" id="A8PUM8">
    <property type="interactions" value="78"/>
</dbReference>
<gene>
    <name evidence="7" type="ORF">MGL_0721</name>
</gene>
<evidence type="ECO:0000256" key="6">
    <source>
        <dbReference type="RuleBase" id="RU000499"/>
    </source>
</evidence>
<dbReference type="PANTHER" id="PTHR11592:SF78">
    <property type="entry name" value="GLUTATHIONE PEROXIDASE"/>
    <property type="match status" value="1"/>
</dbReference>
<organism evidence="7 8">
    <name type="scientific">Malassezia globosa (strain ATCC MYA-4612 / CBS 7966)</name>
    <name type="common">Dandruff-associated fungus</name>
    <dbReference type="NCBI Taxonomy" id="425265"/>
    <lineage>
        <taxon>Eukaryota</taxon>
        <taxon>Fungi</taxon>
        <taxon>Dikarya</taxon>
        <taxon>Basidiomycota</taxon>
        <taxon>Ustilaginomycotina</taxon>
        <taxon>Malasseziomycetes</taxon>
        <taxon>Malasseziales</taxon>
        <taxon>Malasseziaceae</taxon>
        <taxon>Malassezia</taxon>
    </lineage>
</organism>
<dbReference type="Proteomes" id="UP000008837">
    <property type="component" value="Unassembled WGS sequence"/>
</dbReference>
<dbReference type="InterPro" id="IPR000889">
    <property type="entry name" value="Glutathione_peroxidase"/>
</dbReference>
<dbReference type="OrthoDB" id="446890at2759"/>
<dbReference type="InterPro" id="IPR029760">
    <property type="entry name" value="GPX_CS"/>
</dbReference>
<evidence type="ECO:0000256" key="3">
    <source>
        <dbReference type="ARBA" id="ARBA00023002"/>
    </source>
</evidence>
<accession>A8PUM8</accession>
<dbReference type="Gene3D" id="3.40.30.10">
    <property type="entry name" value="Glutaredoxin"/>
    <property type="match status" value="1"/>
</dbReference>
<sequence>MVTFYELKAAMPQGKSFDFAQLKGKVVLIVNTASKCGFTPQFEGLEKLYKDYSPRGLMVLGFPCNQFMSQDPGDDESIGGFCMKVRLLVGNPRSEAVGAGKGQYFIRTFMTDTVVFQNYGVSFPIMAKSDVNGEHANETFKFLKHEQPGLFGSEMISTYSHHWIV</sequence>
<feature type="active site" evidence="5">
    <location>
        <position position="36"/>
    </location>
</feature>
<evidence type="ECO:0000256" key="4">
    <source>
        <dbReference type="ARBA" id="ARBA00049091"/>
    </source>
</evidence>
<keyword evidence="8" id="KW-1185">Reference proteome</keyword>
<dbReference type="InterPro" id="IPR036249">
    <property type="entry name" value="Thioredoxin-like_sf"/>
</dbReference>
<dbReference type="GO" id="GO:0140824">
    <property type="term" value="F:thioredoxin-dependent peroxiredoxin activity"/>
    <property type="evidence" value="ECO:0007669"/>
    <property type="project" value="UniProtKB-EC"/>
</dbReference>
<dbReference type="PRINTS" id="PR01011">
    <property type="entry name" value="GLUTPROXDASE"/>
</dbReference>